<dbReference type="EMBL" id="BGPR01006846">
    <property type="protein sequence ID" value="GBN22299.1"/>
    <property type="molecule type" value="Genomic_DNA"/>
</dbReference>
<protein>
    <submittedName>
        <fullName evidence="3">Uncharacterized protein</fullName>
    </submittedName>
</protein>
<evidence type="ECO:0000313" key="4">
    <source>
        <dbReference type="EMBL" id="GBN22299.1"/>
    </source>
</evidence>
<comment type="caution">
    <text evidence="3">The sequence shown here is derived from an EMBL/GenBank/DDBJ whole genome shotgun (WGS) entry which is preliminary data.</text>
</comment>
<dbReference type="EMBL" id="BGPR01006116">
    <property type="protein sequence ID" value="GBN16196.1"/>
    <property type="molecule type" value="Genomic_DNA"/>
</dbReference>
<dbReference type="EMBL" id="BGPR01006841">
    <property type="protein sequence ID" value="GBN22258.1"/>
    <property type="molecule type" value="Genomic_DNA"/>
</dbReference>
<reference evidence="3 5" key="1">
    <citation type="journal article" date="2019" name="Sci. Rep.">
        <title>Orb-weaving spider Araneus ventricosus genome elucidates the spidroin gene catalogue.</title>
        <authorList>
            <person name="Kono N."/>
            <person name="Nakamura H."/>
            <person name="Ohtoshi R."/>
            <person name="Moran D.A.P."/>
            <person name="Shinohara A."/>
            <person name="Yoshida Y."/>
            <person name="Fujiwara M."/>
            <person name="Mori M."/>
            <person name="Tomita M."/>
            <person name="Arakawa K."/>
        </authorList>
    </citation>
    <scope>NUCLEOTIDE SEQUENCE [LARGE SCALE GENOMIC DNA]</scope>
</reference>
<dbReference type="Proteomes" id="UP000499080">
    <property type="component" value="Unassembled WGS sequence"/>
</dbReference>
<organism evidence="3 5">
    <name type="scientific">Araneus ventricosus</name>
    <name type="common">Orbweaver spider</name>
    <name type="synonym">Epeira ventricosa</name>
    <dbReference type="NCBI Taxonomy" id="182803"/>
    <lineage>
        <taxon>Eukaryota</taxon>
        <taxon>Metazoa</taxon>
        <taxon>Ecdysozoa</taxon>
        <taxon>Arthropoda</taxon>
        <taxon>Chelicerata</taxon>
        <taxon>Arachnida</taxon>
        <taxon>Araneae</taxon>
        <taxon>Araneomorphae</taxon>
        <taxon>Entelegynae</taxon>
        <taxon>Araneoidea</taxon>
        <taxon>Araneidae</taxon>
        <taxon>Araneus</taxon>
    </lineage>
</organism>
<evidence type="ECO:0000313" key="3">
    <source>
        <dbReference type="EMBL" id="GBN22258.1"/>
    </source>
</evidence>
<proteinExistence type="predicted"/>
<dbReference type="AlphaFoldDB" id="A0A4Y2M5A2"/>
<evidence type="ECO:0000313" key="1">
    <source>
        <dbReference type="EMBL" id="GBN16196.1"/>
    </source>
</evidence>
<name>A0A4Y2M5A2_ARAVE</name>
<gene>
    <name evidence="4" type="ORF">AVEN_1852_1</name>
    <name evidence="3" type="ORF">AVEN_49532_1</name>
    <name evidence="1" type="ORF">AVEN_67747_1</name>
    <name evidence="2" type="ORF">AVEN_72960_1</name>
</gene>
<sequence length="93" mass="10545">MGHRTEQVPQREVLVKTPTKGARFQSGASGLLFSGRDGKELTGIRGETFLDRSPRRRTRELKEGAREENEEIFGRDLRKRTDEQGLDFLGVEG</sequence>
<evidence type="ECO:0000313" key="2">
    <source>
        <dbReference type="EMBL" id="GBN19936.1"/>
    </source>
</evidence>
<keyword evidence="5" id="KW-1185">Reference proteome</keyword>
<dbReference type="EMBL" id="BGPR01006544">
    <property type="protein sequence ID" value="GBN19936.1"/>
    <property type="molecule type" value="Genomic_DNA"/>
</dbReference>
<accession>A0A4Y2M5A2</accession>
<evidence type="ECO:0000313" key="5">
    <source>
        <dbReference type="Proteomes" id="UP000499080"/>
    </source>
</evidence>